<dbReference type="Gene3D" id="3.30.470.20">
    <property type="entry name" value="ATP-grasp fold, B domain"/>
    <property type="match status" value="1"/>
</dbReference>
<evidence type="ECO:0000256" key="3">
    <source>
        <dbReference type="ARBA" id="ARBA00012217"/>
    </source>
</evidence>
<dbReference type="EMBL" id="BAAAZW010000002">
    <property type="protein sequence ID" value="GAA3950642.1"/>
    <property type="molecule type" value="Genomic_DNA"/>
</dbReference>
<evidence type="ECO:0000256" key="7">
    <source>
        <dbReference type="ARBA" id="ARBA00022755"/>
    </source>
</evidence>
<dbReference type="Pfam" id="PF01259">
    <property type="entry name" value="SAICAR_synt"/>
    <property type="match status" value="1"/>
</dbReference>
<comment type="similarity">
    <text evidence="2 11">Belongs to the SAICAR synthetase family.</text>
</comment>
<evidence type="ECO:0000256" key="4">
    <source>
        <dbReference type="ARBA" id="ARBA00016460"/>
    </source>
</evidence>
<organism evidence="13 14">
    <name type="scientific">Gordonia caeni</name>
    <dbReference type="NCBI Taxonomy" id="1007097"/>
    <lineage>
        <taxon>Bacteria</taxon>
        <taxon>Bacillati</taxon>
        <taxon>Actinomycetota</taxon>
        <taxon>Actinomycetes</taxon>
        <taxon>Mycobacteriales</taxon>
        <taxon>Gordoniaceae</taxon>
        <taxon>Gordonia</taxon>
    </lineage>
</organism>
<evidence type="ECO:0000256" key="5">
    <source>
        <dbReference type="ARBA" id="ARBA00022598"/>
    </source>
</evidence>
<keyword evidence="5 11" id="KW-0436">Ligase</keyword>
<evidence type="ECO:0000313" key="14">
    <source>
        <dbReference type="Proteomes" id="UP001418444"/>
    </source>
</evidence>
<dbReference type="PANTHER" id="PTHR43700">
    <property type="entry name" value="PHOSPHORIBOSYLAMINOIMIDAZOLE-SUCCINOCARBOXAMIDE SYNTHASE"/>
    <property type="match status" value="1"/>
</dbReference>
<evidence type="ECO:0000256" key="9">
    <source>
        <dbReference type="ARBA" id="ARBA00030409"/>
    </source>
</evidence>
<protein>
    <recommendedName>
        <fullName evidence="4 11">Phosphoribosylaminoimidazole-succinocarboxamide synthase</fullName>
        <ecNumber evidence="3 11">6.3.2.6</ecNumber>
    </recommendedName>
    <alternativeName>
        <fullName evidence="9 11">SAICAR synthetase</fullName>
    </alternativeName>
</protein>
<dbReference type="InterPro" id="IPR018236">
    <property type="entry name" value="SAICAR_synthetase_CS"/>
</dbReference>
<evidence type="ECO:0000313" key="13">
    <source>
        <dbReference type="EMBL" id="GAA3950642.1"/>
    </source>
</evidence>
<evidence type="ECO:0000256" key="11">
    <source>
        <dbReference type="HAMAP-Rule" id="MF_00137"/>
    </source>
</evidence>
<keyword evidence="7 11" id="KW-0658">Purine biosynthesis</keyword>
<proteinExistence type="inferred from homology"/>
<dbReference type="InterPro" id="IPR028923">
    <property type="entry name" value="SAICAR_synt/ADE2_N"/>
</dbReference>
<comment type="catalytic activity">
    <reaction evidence="10 11">
        <text>5-amino-1-(5-phospho-D-ribosyl)imidazole-4-carboxylate + L-aspartate + ATP = (2S)-2-[5-amino-1-(5-phospho-beta-D-ribosyl)imidazole-4-carboxamido]succinate + ADP + phosphate + 2 H(+)</text>
        <dbReference type="Rhea" id="RHEA:22628"/>
        <dbReference type="ChEBI" id="CHEBI:15378"/>
        <dbReference type="ChEBI" id="CHEBI:29991"/>
        <dbReference type="ChEBI" id="CHEBI:30616"/>
        <dbReference type="ChEBI" id="CHEBI:43474"/>
        <dbReference type="ChEBI" id="CHEBI:58443"/>
        <dbReference type="ChEBI" id="CHEBI:77657"/>
        <dbReference type="ChEBI" id="CHEBI:456216"/>
        <dbReference type="EC" id="6.3.2.6"/>
    </reaction>
</comment>
<reference evidence="14" key="1">
    <citation type="journal article" date="2019" name="Int. J. Syst. Evol. Microbiol.">
        <title>The Global Catalogue of Microorganisms (GCM) 10K type strain sequencing project: providing services to taxonomists for standard genome sequencing and annotation.</title>
        <authorList>
            <consortium name="The Broad Institute Genomics Platform"/>
            <consortium name="The Broad Institute Genome Sequencing Center for Infectious Disease"/>
            <person name="Wu L."/>
            <person name="Ma J."/>
        </authorList>
    </citation>
    <scope>NUCLEOTIDE SEQUENCE [LARGE SCALE GENOMIC DNA]</scope>
    <source>
        <strain evidence="14">JCM 16923</strain>
    </source>
</reference>
<dbReference type="Gene3D" id="3.30.200.20">
    <property type="entry name" value="Phosphorylase Kinase, domain 1"/>
    <property type="match status" value="1"/>
</dbReference>
<keyword evidence="14" id="KW-1185">Reference proteome</keyword>
<sequence length="312" mass="34096">MSGSVDAVGTTVDNMRPALSDYRHVASGKVRDIYAIDDETLLLVTSDRISAYDFVLDTPIPDKGRILTAASFFWFDELGVPNHLAGGPEDDRIPAELVGRAMVVRKLPMVQVECVARGYLTGSGLADYRETGAVCGVQLPDGLTEADRLPKPIFTPATKAALGDHDENVSFEQVAADVGDDLARTLRDLTLDIYSRGADLARERGIILADTKFEFGRAPDGSLVLADEVLTPDSSRYWEAASWTPGRVQPSFDKQIVRNWLTSAESGWDRHGDVPPPPLPDDVVDRTRARYIEAYERISGRSFADWPGASDA</sequence>
<dbReference type="Proteomes" id="UP001418444">
    <property type="component" value="Unassembled WGS sequence"/>
</dbReference>
<evidence type="ECO:0000256" key="8">
    <source>
        <dbReference type="ARBA" id="ARBA00022840"/>
    </source>
</evidence>
<gene>
    <name evidence="11" type="primary">purC</name>
    <name evidence="13" type="ORF">GCM10022231_05410</name>
</gene>
<dbReference type="PANTHER" id="PTHR43700:SF1">
    <property type="entry name" value="PHOSPHORIBOSYLAMINOIMIDAZOLE-SUCCINOCARBOXAMIDE SYNTHASE"/>
    <property type="match status" value="1"/>
</dbReference>
<dbReference type="EC" id="6.3.2.6" evidence="3 11"/>
<dbReference type="SUPFAM" id="SSF56104">
    <property type="entry name" value="SAICAR synthase-like"/>
    <property type="match status" value="1"/>
</dbReference>
<keyword evidence="8 11" id="KW-0067">ATP-binding</keyword>
<evidence type="ECO:0000259" key="12">
    <source>
        <dbReference type="Pfam" id="PF01259"/>
    </source>
</evidence>
<dbReference type="PROSITE" id="PS01058">
    <property type="entry name" value="SAICAR_SYNTHETASE_2"/>
    <property type="match status" value="1"/>
</dbReference>
<keyword evidence="6 11" id="KW-0547">Nucleotide-binding</keyword>
<feature type="domain" description="SAICAR synthetase/ADE2 N-terminal" evidence="12">
    <location>
        <begin position="25"/>
        <end position="271"/>
    </location>
</feature>
<dbReference type="CDD" id="cd01414">
    <property type="entry name" value="SAICAR_synt_Sc"/>
    <property type="match status" value="1"/>
</dbReference>
<dbReference type="NCBIfam" id="TIGR00081">
    <property type="entry name" value="purC"/>
    <property type="match status" value="1"/>
</dbReference>
<dbReference type="NCBIfam" id="NF010568">
    <property type="entry name" value="PRK13961.1"/>
    <property type="match status" value="1"/>
</dbReference>
<comment type="caution">
    <text evidence="13">The sequence shown here is derived from an EMBL/GenBank/DDBJ whole genome shotgun (WGS) entry which is preliminary data.</text>
</comment>
<dbReference type="HAMAP" id="MF_00137">
    <property type="entry name" value="SAICAR_synth"/>
    <property type="match status" value="1"/>
</dbReference>
<evidence type="ECO:0000256" key="6">
    <source>
        <dbReference type="ARBA" id="ARBA00022741"/>
    </source>
</evidence>
<evidence type="ECO:0000256" key="10">
    <source>
        <dbReference type="ARBA" id="ARBA00048475"/>
    </source>
</evidence>
<dbReference type="InterPro" id="IPR001636">
    <property type="entry name" value="SAICAR_synth"/>
</dbReference>
<evidence type="ECO:0000256" key="2">
    <source>
        <dbReference type="ARBA" id="ARBA00010190"/>
    </source>
</evidence>
<evidence type="ECO:0000256" key="1">
    <source>
        <dbReference type="ARBA" id="ARBA00004672"/>
    </source>
</evidence>
<accession>A0ABP7NN11</accession>
<name>A0ABP7NN11_9ACTN</name>
<comment type="pathway">
    <text evidence="1 11">Purine metabolism; IMP biosynthesis via de novo pathway; 5-amino-1-(5-phospho-D-ribosyl)imidazole-4-carboxamide from 5-amino-1-(5-phospho-D-ribosyl)imidazole-4-carboxylate: step 1/2.</text>
</comment>